<gene>
    <name evidence="9" type="ORF">SS37A_12870</name>
</gene>
<dbReference type="Gene3D" id="1.10.287.130">
    <property type="match status" value="1"/>
</dbReference>
<dbReference type="SUPFAM" id="SSF55874">
    <property type="entry name" value="ATPase domain of HSP90 chaperone/DNA topoisomerase II/histidine kinase"/>
    <property type="match status" value="1"/>
</dbReference>
<keyword evidence="6" id="KW-0902">Two-component regulatory system</keyword>
<comment type="catalytic activity">
    <reaction evidence="1">
        <text>ATP + protein L-histidine = ADP + protein N-phospho-L-histidine.</text>
        <dbReference type="EC" id="2.7.13.3"/>
    </reaction>
</comment>
<keyword evidence="10" id="KW-1185">Reference proteome</keyword>
<dbReference type="PANTHER" id="PTHR43711:SF26">
    <property type="entry name" value="SENSOR HISTIDINE KINASE RCSC"/>
    <property type="match status" value="1"/>
</dbReference>
<name>A0ABN6VE37_9HYPH</name>
<evidence type="ECO:0000313" key="9">
    <source>
        <dbReference type="EMBL" id="BDV33758.1"/>
    </source>
</evidence>
<evidence type="ECO:0000313" key="10">
    <source>
        <dbReference type="Proteomes" id="UP001317629"/>
    </source>
</evidence>
<evidence type="ECO:0000259" key="8">
    <source>
        <dbReference type="PROSITE" id="PS50109"/>
    </source>
</evidence>
<evidence type="ECO:0000256" key="2">
    <source>
        <dbReference type="ARBA" id="ARBA00012438"/>
    </source>
</evidence>
<dbReference type="InterPro" id="IPR003594">
    <property type="entry name" value="HATPase_dom"/>
</dbReference>
<reference evidence="9 10" key="1">
    <citation type="journal article" date="2023" name="Int. J. Syst. Evol. Microbiol.">
        <title>Methylocystis iwaonis sp. nov., a type II methane-oxidizing bacterium from surface soil of a rice paddy field in Japan, and emended description of the genus Methylocystis (ex Whittenbury et al. 1970) Bowman et al. 1993.</title>
        <authorList>
            <person name="Kaise H."/>
            <person name="Sawadogo J.B."/>
            <person name="Alam M.S."/>
            <person name="Ueno C."/>
            <person name="Dianou D."/>
            <person name="Shinjo R."/>
            <person name="Asakawa S."/>
        </authorList>
    </citation>
    <scope>NUCLEOTIDE SEQUENCE [LARGE SCALE GENOMIC DNA]</scope>
    <source>
        <strain evidence="9 10">SS37A-Re</strain>
    </source>
</reference>
<evidence type="ECO:0000256" key="1">
    <source>
        <dbReference type="ARBA" id="ARBA00000085"/>
    </source>
</evidence>
<keyword evidence="5 9" id="KW-0418">Kinase</keyword>
<dbReference type="InterPro" id="IPR005467">
    <property type="entry name" value="His_kinase_dom"/>
</dbReference>
<proteinExistence type="predicted"/>
<dbReference type="InterPro" id="IPR003661">
    <property type="entry name" value="HisK_dim/P_dom"/>
</dbReference>
<dbReference type="CDD" id="cd00082">
    <property type="entry name" value="HisKA"/>
    <property type="match status" value="1"/>
</dbReference>
<dbReference type="GO" id="GO:0016301">
    <property type="term" value="F:kinase activity"/>
    <property type="evidence" value="ECO:0007669"/>
    <property type="project" value="UniProtKB-KW"/>
</dbReference>
<dbReference type="InterPro" id="IPR050736">
    <property type="entry name" value="Sensor_HK_Regulatory"/>
</dbReference>
<keyword evidence="7" id="KW-0812">Transmembrane</keyword>
<dbReference type="CDD" id="cd16922">
    <property type="entry name" value="HATPase_EvgS-ArcB-TorS-like"/>
    <property type="match status" value="1"/>
</dbReference>
<feature type="transmembrane region" description="Helical" evidence="7">
    <location>
        <begin position="62"/>
        <end position="82"/>
    </location>
</feature>
<feature type="transmembrane region" description="Helical" evidence="7">
    <location>
        <begin position="162"/>
        <end position="183"/>
    </location>
</feature>
<keyword evidence="7" id="KW-1133">Transmembrane helix</keyword>
<evidence type="ECO:0000256" key="3">
    <source>
        <dbReference type="ARBA" id="ARBA00022553"/>
    </source>
</evidence>
<dbReference type="EMBL" id="AP027142">
    <property type="protein sequence ID" value="BDV33758.1"/>
    <property type="molecule type" value="Genomic_DNA"/>
</dbReference>
<accession>A0ABN6VE37</accession>
<dbReference type="SUPFAM" id="SSF47384">
    <property type="entry name" value="Homodimeric domain of signal transducing histidine kinase"/>
    <property type="match status" value="1"/>
</dbReference>
<organism evidence="9 10">
    <name type="scientific">Methylocystis iwaonis</name>
    <dbReference type="NCBI Taxonomy" id="2885079"/>
    <lineage>
        <taxon>Bacteria</taxon>
        <taxon>Pseudomonadati</taxon>
        <taxon>Pseudomonadota</taxon>
        <taxon>Alphaproteobacteria</taxon>
        <taxon>Hyphomicrobiales</taxon>
        <taxon>Methylocystaceae</taxon>
        <taxon>Methylocystis</taxon>
    </lineage>
</organism>
<dbReference type="Gene3D" id="3.30.565.10">
    <property type="entry name" value="Histidine kinase-like ATPase, C-terminal domain"/>
    <property type="match status" value="1"/>
</dbReference>
<dbReference type="EC" id="2.7.13.3" evidence="2"/>
<evidence type="ECO:0000256" key="4">
    <source>
        <dbReference type="ARBA" id="ARBA00022679"/>
    </source>
</evidence>
<dbReference type="InterPro" id="IPR036097">
    <property type="entry name" value="HisK_dim/P_sf"/>
</dbReference>
<sequence>MSKIDSFERSVPWIDHLIHESVGERPIEMARQRCFIMPRLLIAACALLSAPIWLFLHEAPTTSEAGIFALAQIPLISVGVLARTGNLRLAQTLSIFGWLAMAAAVAASTQGYEAISVTLLIIALIESAMTARIVSTAIVVASGVALIGYAGFANPIDFERAVNSAVVAAPLMLYIAFVAACAIRAERARARADSISARDLRLLTDAIGDIVLQFDRSGAVENIVGDAHKAYHLERRDLMGRGFFQRVHIADRPAFLKLVSDVFERRATMTALLRVQVGLAPSASGKYVEPVFNYFDARMGLAQPVEGDFPKLGQANAAPPVVCILRDVTVEKRAEDAIAAARAESERATAGKTRFLANVSHELRTPLNAIIGFSEMLANAELAPNDPAKQREYAQIIANSGNHLLEVVNTILDMSKIESGSMQIFPEPFDLPSLIDQCCDMVQLKADQGGVTLDRDYRGKMDEFVADKRACKQILLNLLSNAVKFTPAGGKVCVRVAPEGNLLAVTVADTGIGIAPGDLSRLGDPFFQASAAHDRAYEGTGLGLSVVRGLVGLHGGGITVESAPKKGTAVTIRLPLDCREPARSTNPSAKIETIPRHGADAGHEKGTVKKIA</sequence>
<dbReference type="PANTHER" id="PTHR43711">
    <property type="entry name" value="TWO-COMPONENT HISTIDINE KINASE"/>
    <property type="match status" value="1"/>
</dbReference>
<dbReference type="PRINTS" id="PR00344">
    <property type="entry name" value="BCTRLSENSOR"/>
</dbReference>
<dbReference type="SMART" id="SM00387">
    <property type="entry name" value="HATPase_c"/>
    <property type="match status" value="1"/>
</dbReference>
<evidence type="ECO:0000256" key="7">
    <source>
        <dbReference type="SAM" id="Phobius"/>
    </source>
</evidence>
<dbReference type="PROSITE" id="PS50109">
    <property type="entry name" value="HIS_KIN"/>
    <property type="match status" value="1"/>
</dbReference>
<dbReference type="Pfam" id="PF02518">
    <property type="entry name" value="HATPase_c"/>
    <property type="match status" value="1"/>
</dbReference>
<dbReference type="InterPro" id="IPR000014">
    <property type="entry name" value="PAS"/>
</dbReference>
<dbReference type="RefSeq" id="WP_281931266.1">
    <property type="nucleotide sequence ID" value="NZ_AP027142.1"/>
</dbReference>
<dbReference type="InterPro" id="IPR036890">
    <property type="entry name" value="HATPase_C_sf"/>
</dbReference>
<dbReference type="SMART" id="SM00388">
    <property type="entry name" value="HisKA"/>
    <property type="match status" value="1"/>
</dbReference>
<keyword evidence="7" id="KW-0472">Membrane</keyword>
<dbReference type="Pfam" id="PF00512">
    <property type="entry name" value="HisKA"/>
    <property type="match status" value="1"/>
</dbReference>
<keyword evidence="3" id="KW-0597">Phosphoprotein</keyword>
<feature type="transmembrane region" description="Helical" evidence="7">
    <location>
        <begin position="89"/>
        <end position="108"/>
    </location>
</feature>
<dbReference type="InterPro" id="IPR004358">
    <property type="entry name" value="Sig_transdc_His_kin-like_C"/>
</dbReference>
<evidence type="ECO:0000256" key="5">
    <source>
        <dbReference type="ARBA" id="ARBA00022777"/>
    </source>
</evidence>
<feature type="transmembrane region" description="Helical" evidence="7">
    <location>
        <begin position="35"/>
        <end position="56"/>
    </location>
</feature>
<dbReference type="SMART" id="SM00091">
    <property type="entry name" value="PAS"/>
    <property type="match status" value="1"/>
</dbReference>
<keyword evidence="4" id="KW-0808">Transferase</keyword>
<feature type="domain" description="Histidine kinase" evidence="8">
    <location>
        <begin position="358"/>
        <end position="578"/>
    </location>
</feature>
<protein>
    <recommendedName>
        <fullName evidence="2">histidine kinase</fullName>
        <ecNumber evidence="2">2.7.13.3</ecNumber>
    </recommendedName>
</protein>
<feature type="transmembrane region" description="Helical" evidence="7">
    <location>
        <begin position="138"/>
        <end position="156"/>
    </location>
</feature>
<dbReference type="Proteomes" id="UP001317629">
    <property type="component" value="Chromosome"/>
</dbReference>
<evidence type="ECO:0000256" key="6">
    <source>
        <dbReference type="ARBA" id="ARBA00023012"/>
    </source>
</evidence>